<keyword evidence="3" id="KW-1185">Reference proteome</keyword>
<evidence type="ECO:0000313" key="2">
    <source>
        <dbReference type="EMBL" id="KAK7246400.1"/>
    </source>
</evidence>
<dbReference type="EMBL" id="JAYWIO010000008">
    <property type="protein sequence ID" value="KAK7246400.1"/>
    <property type="molecule type" value="Genomic_DNA"/>
</dbReference>
<dbReference type="PANTHER" id="PTHR12069">
    <property type="entry name" value="DNA-DIRECTED RNA POLYMERASES III 80 KDA POLYPEPTIDE RNA POLYMERASE III SUBUNIT 5"/>
    <property type="match status" value="1"/>
</dbReference>
<feature type="region of interest" description="Disordered" evidence="1">
    <location>
        <begin position="252"/>
        <end position="281"/>
    </location>
</feature>
<feature type="region of interest" description="Disordered" evidence="1">
    <location>
        <begin position="1"/>
        <end position="103"/>
    </location>
</feature>
<comment type="caution">
    <text evidence="2">The sequence shown here is derived from an EMBL/GenBank/DDBJ whole genome shotgun (WGS) entry which is preliminary data.</text>
</comment>
<dbReference type="PANTHER" id="PTHR12069:SF0">
    <property type="entry name" value="DNA-DIRECTED RNA POLYMERASE III SUBUNIT RPC5"/>
    <property type="match status" value="1"/>
</dbReference>
<name>A0AAN9EA81_CROPI</name>
<reference evidence="2 3" key="1">
    <citation type="submission" date="2024-01" db="EMBL/GenBank/DDBJ databases">
        <title>The genomes of 5 underutilized Papilionoideae crops provide insights into root nodulation and disease resistanc.</title>
        <authorList>
            <person name="Yuan L."/>
        </authorList>
    </citation>
    <scope>NUCLEOTIDE SEQUENCE [LARGE SCALE GENOMIC DNA]</scope>
    <source>
        <strain evidence="2">ZHUSHIDOU_FW_LH</strain>
        <tissue evidence="2">Leaf</tissue>
    </source>
</reference>
<dbReference type="AlphaFoldDB" id="A0AAN9EA81"/>
<feature type="compositionally biased region" description="Basic and acidic residues" evidence="1">
    <location>
        <begin position="81"/>
        <end position="94"/>
    </location>
</feature>
<evidence type="ECO:0000256" key="1">
    <source>
        <dbReference type="SAM" id="MobiDB-lite"/>
    </source>
</evidence>
<accession>A0AAN9EA81</accession>
<gene>
    <name evidence="2" type="ORF">RIF29_41268</name>
</gene>
<evidence type="ECO:0008006" key="4">
    <source>
        <dbReference type="Google" id="ProtNLM"/>
    </source>
</evidence>
<dbReference type="InterPro" id="IPR006886">
    <property type="entry name" value="RNA_pol_III_Rpc5"/>
</dbReference>
<proteinExistence type="predicted"/>
<evidence type="ECO:0000313" key="3">
    <source>
        <dbReference type="Proteomes" id="UP001372338"/>
    </source>
</evidence>
<dbReference type="Proteomes" id="UP001372338">
    <property type="component" value="Unassembled WGS sequence"/>
</dbReference>
<dbReference type="GO" id="GO:0042797">
    <property type="term" value="P:tRNA transcription by RNA polymerase III"/>
    <property type="evidence" value="ECO:0007669"/>
    <property type="project" value="TreeGrafter"/>
</dbReference>
<protein>
    <recommendedName>
        <fullName evidence="4">DNA-directed RNA polymerase III subunit RPC5</fullName>
    </recommendedName>
</protein>
<organism evidence="2 3">
    <name type="scientific">Crotalaria pallida</name>
    <name type="common">Smooth rattlebox</name>
    <name type="synonym">Crotalaria striata</name>
    <dbReference type="NCBI Taxonomy" id="3830"/>
    <lineage>
        <taxon>Eukaryota</taxon>
        <taxon>Viridiplantae</taxon>
        <taxon>Streptophyta</taxon>
        <taxon>Embryophyta</taxon>
        <taxon>Tracheophyta</taxon>
        <taxon>Spermatophyta</taxon>
        <taxon>Magnoliopsida</taxon>
        <taxon>eudicotyledons</taxon>
        <taxon>Gunneridae</taxon>
        <taxon>Pentapetalae</taxon>
        <taxon>rosids</taxon>
        <taxon>fabids</taxon>
        <taxon>Fabales</taxon>
        <taxon>Fabaceae</taxon>
        <taxon>Papilionoideae</taxon>
        <taxon>50 kb inversion clade</taxon>
        <taxon>genistoids sensu lato</taxon>
        <taxon>core genistoids</taxon>
        <taxon>Crotalarieae</taxon>
        <taxon>Crotalaria</taxon>
    </lineage>
</organism>
<dbReference type="GO" id="GO:0005666">
    <property type="term" value="C:RNA polymerase III complex"/>
    <property type="evidence" value="ECO:0007669"/>
    <property type="project" value="TreeGrafter"/>
</dbReference>
<dbReference type="Pfam" id="PF04801">
    <property type="entry name" value="RPC5"/>
    <property type="match status" value="1"/>
</dbReference>
<sequence>MDLDDLDAPSRAPSRVSKFAPKSSKLKPQPPKPKSEPQPLKPEPEPEPAPPSLSKSEPQELLDLAPPKKNEDDDAIAVTDAHLEPKPETEEDKSLQGNDPMDVDTLQEEEDTVVREIDVYFNPSIDPDTQLYVFQYPLRPSWRPYELDEQCDEVRLKPETSEVEVDLSIDMESSNIDKDFASKLNFKKQTLSTSWKPPRANGYAVGVLMGDKLHLHPVDAVVQLRPSLQHLNSGGSKKKNVVPSGANATVKIEGSIEENSAAKSKKQNTKAESSTEPKSDGDECWVPLKYHSCKSDISSRCLQQMVAQENSPINFTMSPYDYVSTLCPGVSDNSLPKGPSKRSLLLLPVEERLKKLLIEGRPLHRFNAIKHFAPEYSEEELLGFLQEHAILLQGLWTIKSPLLHLQGVEILARDHALILYSKKKTVYSSDVNVGGALGKYIKNYLKIFGSERSDPLKSGARPAIYWKFIEPPDNSFKKQYPYIAEKQEELLKVMEQRISDGNTAGKRKLGKNVAVDDSNKLVKSANSDQLATSVGGVPPGKMTMSNDTKHALPIALKKLFQNHKVCSFQMICQGLREMAVSKSTLSKTDSKIVVDAARSLDGPPEELKTVINEIAYHIHGSYVLKSSEDEPFRDVVINLFRGSGPNAKLKRAEIVEAARRKLSREVTNTEYHKVMSELCVSKGSFWVLRSSDGSTT</sequence>